<evidence type="ECO:0000259" key="1">
    <source>
        <dbReference type="Pfam" id="PF06877"/>
    </source>
</evidence>
<dbReference type="OrthoDB" id="5518860at2"/>
<dbReference type="InterPro" id="IPR036701">
    <property type="entry name" value="RraB-like_sf"/>
</dbReference>
<sequence>MSHERRPEHVKILFDVENEDGTVDIESLWAIPVSNGYRIDNIPFYARGVACNDIVAATPDEGGMLRSSGLVTASGHSTVRLLFEDEANVPAVREHFRQMGCASELDLARLVAVDIPPTVPYNAVRKFLEEQEAAGVLEYEEGCLGEAAANAVTGEMMGYPNDADGAALRRLADRCDMSEPMNIDFVVSVPDQAAGEELARLVTKRGYTPSIEFDEEAEEWTCYCTKRMVPTYEAVVAAQQELDELGAEVGGDSNGWGTFGD</sequence>
<dbReference type="Proteomes" id="UP000309215">
    <property type="component" value="Unassembled WGS sequence"/>
</dbReference>
<evidence type="ECO:0000313" key="3">
    <source>
        <dbReference type="Proteomes" id="UP000309215"/>
    </source>
</evidence>
<dbReference type="SUPFAM" id="SSF89946">
    <property type="entry name" value="Hypothetical protein VC0424"/>
    <property type="match status" value="1"/>
</dbReference>
<dbReference type="RefSeq" id="WP_136934374.1">
    <property type="nucleotide sequence ID" value="NZ_SSMQ01000063.1"/>
</dbReference>
<keyword evidence="3" id="KW-1185">Reference proteome</keyword>
<dbReference type="AlphaFoldDB" id="A0A4U1IXA8"/>
<dbReference type="InterPro" id="IPR009671">
    <property type="entry name" value="RraB_dom"/>
</dbReference>
<comment type="caution">
    <text evidence="2">The sequence shown here is derived from an EMBL/GenBank/DDBJ whole genome shotgun (WGS) entry which is preliminary data.</text>
</comment>
<dbReference type="Pfam" id="PF06877">
    <property type="entry name" value="RraB"/>
    <property type="match status" value="1"/>
</dbReference>
<protein>
    <submittedName>
        <fullName evidence="2">DUF4265 domain-containing protein</fullName>
    </submittedName>
</protein>
<name>A0A4U1IXA8_9BACT</name>
<dbReference type="Pfam" id="PF14085">
    <property type="entry name" value="DUF4265"/>
    <property type="match status" value="1"/>
</dbReference>
<accession>A0A4U1IXA8</accession>
<reference evidence="2 3" key="1">
    <citation type="submission" date="2019-04" db="EMBL/GenBank/DDBJ databases">
        <authorList>
            <person name="Li Y."/>
            <person name="Wang J."/>
        </authorList>
    </citation>
    <scope>NUCLEOTIDE SEQUENCE [LARGE SCALE GENOMIC DNA]</scope>
    <source>
        <strain evidence="2 3">DSM 14668</strain>
    </source>
</reference>
<gene>
    <name evidence="2" type="ORF">E8A74_39940</name>
</gene>
<feature type="domain" description="Regulator of ribonuclease activity B" evidence="1">
    <location>
        <begin position="162"/>
        <end position="258"/>
    </location>
</feature>
<organism evidence="2 3">
    <name type="scientific">Polyangium fumosum</name>
    <dbReference type="NCBI Taxonomy" id="889272"/>
    <lineage>
        <taxon>Bacteria</taxon>
        <taxon>Pseudomonadati</taxon>
        <taxon>Myxococcota</taxon>
        <taxon>Polyangia</taxon>
        <taxon>Polyangiales</taxon>
        <taxon>Polyangiaceae</taxon>
        <taxon>Polyangium</taxon>
    </lineage>
</organism>
<dbReference type="InterPro" id="IPR025361">
    <property type="entry name" value="DUF4265"/>
</dbReference>
<dbReference type="EMBL" id="SSMQ01000063">
    <property type="protein sequence ID" value="TKC98832.1"/>
    <property type="molecule type" value="Genomic_DNA"/>
</dbReference>
<evidence type="ECO:0000313" key="2">
    <source>
        <dbReference type="EMBL" id="TKC98832.1"/>
    </source>
</evidence>
<dbReference type="Gene3D" id="3.30.70.970">
    <property type="entry name" value="RraB-like"/>
    <property type="match status" value="1"/>
</dbReference>
<proteinExistence type="predicted"/>